<protein>
    <recommendedName>
        <fullName evidence="3">DUF1059 domain-containing protein</fullName>
    </recommendedName>
</protein>
<name>A0A9X2RHY3_9BACT</name>
<evidence type="ECO:0008006" key="3">
    <source>
        <dbReference type="Google" id="ProtNLM"/>
    </source>
</evidence>
<dbReference type="EMBL" id="JANDBC010000002">
    <property type="protein sequence ID" value="MCP9292319.1"/>
    <property type="molecule type" value="Genomic_DNA"/>
</dbReference>
<organism evidence="1 2">
    <name type="scientific">Gracilimonas sediminicola</name>
    <dbReference type="NCBI Taxonomy" id="2952158"/>
    <lineage>
        <taxon>Bacteria</taxon>
        <taxon>Pseudomonadati</taxon>
        <taxon>Balneolota</taxon>
        <taxon>Balneolia</taxon>
        <taxon>Balneolales</taxon>
        <taxon>Balneolaceae</taxon>
        <taxon>Gracilimonas</taxon>
    </lineage>
</organism>
<comment type="caution">
    <text evidence="1">The sequence shown here is derived from an EMBL/GenBank/DDBJ whole genome shotgun (WGS) entry which is preliminary data.</text>
</comment>
<proteinExistence type="predicted"/>
<keyword evidence="2" id="KW-1185">Reference proteome</keyword>
<dbReference type="AlphaFoldDB" id="A0A9X2RHY3"/>
<accession>A0A9X2RHY3</accession>
<evidence type="ECO:0000313" key="2">
    <source>
        <dbReference type="Proteomes" id="UP001139125"/>
    </source>
</evidence>
<dbReference type="Proteomes" id="UP001139125">
    <property type="component" value="Unassembled WGS sequence"/>
</dbReference>
<gene>
    <name evidence="1" type="ORF">NM125_12095</name>
</gene>
<sequence length="76" mass="8848">MTCKQLGGACDQEFTAKTFEEIAELSRQHGTEMFKQGDVDHLQAMQEMSEMMNDPEAMQQWMEKKRQEFEALPDES</sequence>
<evidence type="ECO:0000313" key="1">
    <source>
        <dbReference type="EMBL" id="MCP9292319.1"/>
    </source>
</evidence>
<reference evidence="1" key="1">
    <citation type="submission" date="2022-06" db="EMBL/GenBank/DDBJ databases">
        <title>Gracilimonas sp. CAU 1638 isolated from sea sediment.</title>
        <authorList>
            <person name="Kim W."/>
        </authorList>
    </citation>
    <scope>NUCLEOTIDE SEQUENCE</scope>
    <source>
        <strain evidence="1">CAU 1638</strain>
    </source>
</reference>
<dbReference type="RefSeq" id="WP_255135200.1">
    <property type="nucleotide sequence ID" value="NZ_JANDBC010000002.1"/>
</dbReference>